<reference evidence="1" key="1">
    <citation type="submission" date="2021-01" db="EMBL/GenBank/DDBJ databases">
        <authorList>
            <person name="Corre E."/>
            <person name="Pelletier E."/>
            <person name="Niang G."/>
            <person name="Scheremetjew M."/>
            <person name="Finn R."/>
            <person name="Kale V."/>
            <person name="Holt S."/>
            <person name="Cochrane G."/>
            <person name="Meng A."/>
            <person name="Brown T."/>
            <person name="Cohen L."/>
        </authorList>
    </citation>
    <scope>NUCLEOTIDE SEQUENCE</scope>
    <source>
        <strain evidence="1">CCMP622</strain>
    </source>
</reference>
<dbReference type="EMBL" id="HBHP01023838">
    <property type="protein sequence ID" value="CAD9770849.1"/>
    <property type="molecule type" value="Transcribed_RNA"/>
</dbReference>
<dbReference type="AlphaFoldDB" id="A0A7S2TWN0"/>
<organism evidence="1">
    <name type="scientific">Lotharella oceanica</name>
    <dbReference type="NCBI Taxonomy" id="641309"/>
    <lineage>
        <taxon>Eukaryota</taxon>
        <taxon>Sar</taxon>
        <taxon>Rhizaria</taxon>
        <taxon>Cercozoa</taxon>
        <taxon>Chlorarachniophyceae</taxon>
        <taxon>Lotharella</taxon>
    </lineage>
</organism>
<proteinExistence type="predicted"/>
<accession>A0A7S2TWN0</accession>
<evidence type="ECO:0000313" key="1">
    <source>
        <dbReference type="EMBL" id="CAD9770849.1"/>
    </source>
</evidence>
<protein>
    <submittedName>
        <fullName evidence="1">Uncharacterized protein</fullName>
    </submittedName>
</protein>
<sequence>MADARGSNAERPPMVLKGADLTPEMLRSNMRASMFPKVTKNLEMELKQTLYETALNRVKYLESHRLNEPASETKITQVQEVKIENPRLWRILNPRSQIVHAERWTVGDNVDYRVHYMKHYTGDAFTVGVLPTSITGGFAYMRAKARDWLLG</sequence>
<gene>
    <name evidence="1" type="ORF">LSP00402_LOCUS14837</name>
</gene>
<name>A0A7S2TWN0_9EUKA</name>